<feature type="region of interest" description="Disordered" evidence="1">
    <location>
        <begin position="1"/>
        <end position="42"/>
    </location>
</feature>
<organism evidence="2 3">
    <name type="scientific">Thanatephorus cucumeris (strain AG1-IB / isolate 7/3/14)</name>
    <name type="common">Lettuce bottom rot fungus</name>
    <name type="synonym">Rhizoctonia solani</name>
    <dbReference type="NCBI Taxonomy" id="1108050"/>
    <lineage>
        <taxon>Eukaryota</taxon>
        <taxon>Fungi</taxon>
        <taxon>Dikarya</taxon>
        <taxon>Basidiomycota</taxon>
        <taxon>Agaricomycotina</taxon>
        <taxon>Agaricomycetes</taxon>
        <taxon>Cantharellales</taxon>
        <taxon>Ceratobasidiaceae</taxon>
        <taxon>Rhizoctonia</taxon>
        <taxon>Rhizoctonia solani AG-1</taxon>
    </lineage>
</organism>
<feature type="compositionally biased region" description="Basic residues" evidence="1">
    <location>
        <begin position="1"/>
        <end position="11"/>
    </location>
</feature>
<evidence type="ECO:0000313" key="3">
    <source>
        <dbReference type="Proteomes" id="UP000059188"/>
    </source>
</evidence>
<dbReference type="EMBL" id="LN679269">
    <property type="protein sequence ID" value="CEL54603.1"/>
    <property type="molecule type" value="Genomic_DNA"/>
</dbReference>
<dbReference type="Proteomes" id="UP000059188">
    <property type="component" value="Unassembled WGS sequence"/>
</dbReference>
<evidence type="ECO:0000313" key="2">
    <source>
        <dbReference type="EMBL" id="CEL54603.1"/>
    </source>
</evidence>
<name>A0A0B7FEK9_THACB</name>
<evidence type="ECO:0000256" key="1">
    <source>
        <dbReference type="SAM" id="MobiDB-lite"/>
    </source>
</evidence>
<sequence length="316" mass="34914">MPPHSRKRTRINSKQSDNSVTTIHSSDSNDKPNSPPNEQNNMTEETNTLIADWHNAGCTFVKHTPEICRLHCLNNLKLPENTFQYMALFLENSLELLSFFLQIRQTVEGPSVEKIIKDAYKLYIQSTEAGIQTTPPSPPPEPPVQPTYASVACMAEPTANTAPAITPNPSKPKWGTPPRDSPPPTTSQPRVRDFKPSAQTTATPPKHTLAKQVQLVALIAKHPNPFTSTAPCWKSAPIKSFPNIAKEVKAQAPGCALLGLRPSRTGNLIMSFTPHSSPTTLLSKLNNCPKRIEVALTQSHRRRGCLGRTKSQLWWP</sequence>
<keyword evidence="3" id="KW-1185">Reference proteome</keyword>
<feature type="compositionally biased region" description="Polar residues" evidence="1">
    <location>
        <begin position="12"/>
        <end position="24"/>
    </location>
</feature>
<accession>A0A0B7FEK9</accession>
<protein>
    <submittedName>
        <fullName evidence="2">Uncharacterized protein</fullName>
    </submittedName>
</protein>
<feature type="region of interest" description="Disordered" evidence="1">
    <location>
        <begin position="160"/>
        <end position="205"/>
    </location>
</feature>
<dbReference type="AlphaFoldDB" id="A0A0B7FEK9"/>
<gene>
    <name evidence="2" type="ORF">RSOLAG1IB_11691</name>
</gene>
<proteinExistence type="predicted"/>
<reference evidence="2 3" key="1">
    <citation type="submission" date="2014-11" db="EMBL/GenBank/DDBJ databases">
        <authorList>
            <person name="Wibberg Daniel"/>
        </authorList>
    </citation>
    <scope>NUCLEOTIDE SEQUENCE [LARGE SCALE GENOMIC DNA]</scope>
    <source>
        <strain evidence="2">Rhizoctonia solani AG1-IB 7/3/14</strain>
    </source>
</reference>